<keyword evidence="1" id="KW-0547">Nucleotide-binding</keyword>
<dbReference type="NCBIfam" id="TIGR00231">
    <property type="entry name" value="small_GTP"/>
    <property type="match status" value="2"/>
</dbReference>
<feature type="transmembrane region" description="Helical" evidence="3">
    <location>
        <begin position="424"/>
        <end position="442"/>
    </location>
</feature>
<keyword evidence="3" id="KW-0472">Membrane</keyword>
<protein>
    <submittedName>
        <fullName evidence="6">GTP-binding protein</fullName>
    </submittedName>
</protein>
<dbReference type="InterPro" id="IPR006073">
    <property type="entry name" value="GTP-bd"/>
</dbReference>
<gene>
    <name evidence="6" type="ORF">O3E_00260</name>
</gene>
<evidence type="ECO:0000313" key="6">
    <source>
        <dbReference type="EMBL" id="AJF23995.1"/>
    </source>
</evidence>
<evidence type="ECO:0000256" key="2">
    <source>
        <dbReference type="ARBA" id="ARBA00023134"/>
    </source>
</evidence>
<dbReference type="AlphaFoldDB" id="A0AAU8S7E5"/>
<accession>A0AAU8S7E5</accession>
<dbReference type="Proteomes" id="UP000031624">
    <property type="component" value="Chromosome"/>
</dbReference>
<proteinExistence type="predicted"/>
<reference evidence="6 7" key="1">
    <citation type="submission" date="2014-04" db="EMBL/GenBank/DDBJ databases">
        <title>Genome reduction and metabolic complementation of the dual endosymbionts in the whitefly Bemisia tabaci.</title>
        <authorList>
            <person name="Rao Q."/>
            <person name="Rollat-Farnier P.-A."/>
            <person name="Zhang Z.-X."/>
            <person name="Santos-Garcia D."/>
            <person name="Silva F.J."/>
            <person name="Moya A."/>
            <person name="Zhu D.-T."/>
            <person name="Klein C.C."/>
            <person name="Vavre F."/>
            <person name="Sagot M.-F."/>
            <person name="Liu S.-S."/>
            <person name="Mouton L."/>
            <person name="Wang X.-W."/>
        </authorList>
    </citation>
    <scope>NUCLEOTIDE SEQUENCE [LARGE SCALE GENOMIC DNA]</scope>
    <source>
        <strain evidence="6 7">BT-Q</strain>
    </source>
</reference>
<sequence>MSQIITIIGKTNVGKSTLFNCLTKNKDSITNNIPFFTRDRKYGILQLNNKNCTLIDTAALSTDFFSYKTKNLTYCINKQTKIAIQEAHIILFLITAYSHLDSFYKKIIKFLQKKNKTIIFIINKIDYMIPCSFNYLNYDDQTLFISALHKINIKHLLTRISGILSNDNKTNYINQTQNTTLKPFLLHNTHLKITTNIIKTNQHTQNKTLKIKNTHHKITNNNLLINSKHKNIIKSFKQITTIKQPINKNPIKLKAFKQITTNQNKHKQNNNHKTSNLTNICIIGKTNVGKSTLINSLVKETRLIINHQPGTTRENITIKILYKNHLFLLTDTKGITNTIKQLKLFSKFIHHYDIVFYVIDATRGFFEQDIFLLKQILFSGKHLFLIFNKCDAINNKQIMFIHQLLYSKLYQFTKILTMHFISALYLYNFVSIFNSLDLFVFLKTKFWSIKFLTNLLNLAIKKKPLFKNKHNFKLLLAKQININPIIIVVFGQTTKQSLPNHYKRYLFNFLVQKLNITNLFLQLHFF</sequence>
<dbReference type="SUPFAM" id="SSF52540">
    <property type="entry name" value="P-loop containing nucleoside triphosphate hydrolases"/>
    <property type="match status" value="2"/>
</dbReference>
<dbReference type="Pfam" id="PF14714">
    <property type="entry name" value="KH_dom-like"/>
    <property type="match status" value="1"/>
</dbReference>
<dbReference type="KEGG" id="paly:O3E_00260"/>
<evidence type="ECO:0000313" key="7">
    <source>
        <dbReference type="Proteomes" id="UP000031624"/>
    </source>
</evidence>
<dbReference type="Gene3D" id="3.30.300.20">
    <property type="match status" value="1"/>
</dbReference>
<keyword evidence="3" id="KW-1133">Transmembrane helix</keyword>
<dbReference type="InterPro" id="IPR032859">
    <property type="entry name" value="KH_dom-like"/>
</dbReference>
<dbReference type="PANTHER" id="PTHR43834:SF6">
    <property type="entry name" value="GTPASE DER"/>
    <property type="match status" value="1"/>
</dbReference>
<feature type="domain" description="G" evidence="4">
    <location>
        <begin position="280"/>
        <end position="389"/>
    </location>
</feature>
<feature type="domain" description="G" evidence="4">
    <location>
        <begin position="5"/>
        <end position="124"/>
    </location>
</feature>
<evidence type="ECO:0000259" key="5">
    <source>
        <dbReference type="Pfam" id="PF14714"/>
    </source>
</evidence>
<dbReference type="PANTHER" id="PTHR43834">
    <property type="entry name" value="GTPASE DER"/>
    <property type="match status" value="1"/>
</dbReference>
<dbReference type="EMBL" id="CP007563">
    <property type="protein sequence ID" value="AJF23995.1"/>
    <property type="molecule type" value="Genomic_DNA"/>
</dbReference>
<name>A0AAU8S7E5_9GAMM</name>
<dbReference type="InterPro" id="IPR027417">
    <property type="entry name" value="P-loop_NTPase"/>
</dbReference>
<dbReference type="Pfam" id="PF01926">
    <property type="entry name" value="MMR_HSR1"/>
    <property type="match status" value="2"/>
</dbReference>
<evidence type="ECO:0000256" key="3">
    <source>
        <dbReference type="SAM" id="Phobius"/>
    </source>
</evidence>
<dbReference type="RefSeq" id="WP_014943223.1">
    <property type="nucleotide sequence ID" value="NZ_CP007563.1"/>
</dbReference>
<dbReference type="GO" id="GO:0005525">
    <property type="term" value="F:GTP binding"/>
    <property type="evidence" value="ECO:0007669"/>
    <property type="project" value="UniProtKB-KW"/>
</dbReference>
<feature type="domain" description="GTPase Der C-terminal KH-domain-like" evidence="5">
    <location>
        <begin position="451"/>
        <end position="525"/>
    </location>
</feature>
<keyword evidence="2" id="KW-0342">GTP-binding</keyword>
<evidence type="ECO:0000259" key="4">
    <source>
        <dbReference type="Pfam" id="PF01926"/>
    </source>
</evidence>
<organism evidence="6 7">
    <name type="scientific">Candidatus Portiera aleyrodidarum MED</name>
    <name type="common">Bemisia tabaci</name>
    <dbReference type="NCBI Taxonomy" id="1163752"/>
    <lineage>
        <taxon>Bacteria</taxon>
        <taxon>Pseudomonadati</taxon>
        <taxon>Pseudomonadota</taxon>
        <taxon>Gammaproteobacteria</taxon>
        <taxon>Candidatus Johnevansiales</taxon>
        <taxon>Candidatus Johnevansiaceae</taxon>
        <taxon>Candidatus Portiera</taxon>
    </lineage>
</organism>
<evidence type="ECO:0000256" key="1">
    <source>
        <dbReference type="ARBA" id="ARBA00022741"/>
    </source>
</evidence>
<dbReference type="InterPro" id="IPR005225">
    <property type="entry name" value="Small_GTP-bd"/>
</dbReference>
<dbReference type="InterPro" id="IPR015946">
    <property type="entry name" value="KH_dom-like_a/b"/>
</dbReference>
<dbReference type="Gene3D" id="3.40.50.300">
    <property type="entry name" value="P-loop containing nucleotide triphosphate hydrolases"/>
    <property type="match status" value="2"/>
</dbReference>
<keyword evidence="3" id="KW-0812">Transmembrane</keyword>